<accession>A0A094P2U7</accession>
<dbReference type="EMBL" id="JNSJ01000005">
    <property type="protein sequence ID" value="KGA03704.1"/>
    <property type="molecule type" value="Genomic_DNA"/>
</dbReference>
<protein>
    <recommendedName>
        <fullName evidence="3">Ribosome-associated translation inhibitor RaiA</fullName>
    </recommendedName>
</protein>
<dbReference type="PANTHER" id="PTHR33231:SF1">
    <property type="entry name" value="30S RIBOSOMAL PROTEIN"/>
    <property type="match status" value="1"/>
</dbReference>
<evidence type="ECO:0000256" key="1">
    <source>
        <dbReference type="ARBA" id="ARBA00022845"/>
    </source>
</evidence>
<reference evidence="2" key="1">
    <citation type="submission" date="2014-05" db="EMBL/GenBank/DDBJ databases">
        <title>Key roles for freshwater Actinobacteria revealed by deep metagenomic sequencing.</title>
        <authorList>
            <person name="Ghai R."/>
            <person name="Mizuno C.M."/>
            <person name="Picazo A."/>
            <person name="Camacho A."/>
            <person name="Rodriguez-Valera F."/>
        </authorList>
    </citation>
    <scope>NUCLEOTIDE SEQUENCE</scope>
</reference>
<dbReference type="GO" id="GO:0045900">
    <property type="term" value="P:negative regulation of translational elongation"/>
    <property type="evidence" value="ECO:0007669"/>
    <property type="project" value="TreeGrafter"/>
</dbReference>
<sequence>MEIVIHARNANLAEDFRTIVTDKLKSLDRFSVKVDSIKVEILHEQNPRFGKSSHEVHLTTSGSGPFMRAEGAGFNDVAAFDKAVTALELQMRKIHEKSKDISHESLRKRK</sequence>
<comment type="caution">
    <text evidence="2">The sequence shown here is derived from an EMBL/GenBank/DDBJ whole genome shotgun (WGS) entry which is preliminary data.</text>
</comment>
<dbReference type="InterPro" id="IPR036567">
    <property type="entry name" value="RHF-like"/>
</dbReference>
<dbReference type="InterPro" id="IPR003489">
    <property type="entry name" value="RHF/RaiA"/>
</dbReference>
<keyword evidence="1" id="KW-0810">Translation regulation</keyword>
<evidence type="ECO:0000313" key="2">
    <source>
        <dbReference type="EMBL" id="KGA03704.1"/>
    </source>
</evidence>
<dbReference type="PANTHER" id="PTHR33231">
    <property type="entry name" value="30S RIBOSOMAL PROTEIN"/>
    <property type="match status" value="1"/>
</dbReference>
<evidence type="ECO:0008006" key="3">
    <source>
        <dbReference type="Google" id="ProtNLM"/>
    </source>
</evidence>
<dbReference type="SUPFAM" id="SSF69754">
    <property type="entry name" value="Ribosome binding protein Y (YfiA homologue)"/>
    <property type="match status" value="1"/>
</dbReference>
<proteinExistence type="predicted"/>
<dbReference type="InterPro" id="IPR050574">
    <property type="entry name" value="HPF/YfiA_ribosome-assoc"/>
</dbReference>
<organism evidence="2">
    <name type="scientific">freshwater metagenome</name>
    <dbReference type="NCBI Taxonomy" id="449393"/>
    <lineage>
        <taxon>unclassified sequences</taxon>
        <taxon>metagenomes</taxon>
        <taxon>ecological metagenomes</taxon>
    </lineage>
</organism>
<dbReference type="GO" id="GO:0022627">
    <property type="term" value="C:cytosolic small ribosomal subunit"/>
    <property type="evidence" value="ECO:0007669"/>
    <property type="project" value="TreeGrafter"/>
</dbReference>
<dbReference type="GO" id="GO:0043024">
    <property type="term" value="F:ribosomal small subunit binding"/>
    <property type="evidence" value="ECO:0007669"/>
    <property type="project" value="TreeGrafter"/>
</dbReference>
<name>A0A094P2U7_9ZZZZ</name>
<dbReference type="NCBIfam" id="TIGR00741">
    <property type="entry name" value="yfiA"/>
    <property type="match status" value="1"/>
</dbReference>
<dbReference type="AlphaFoldDB" id="A0A094P2U7"/>
<dbReference type="Gene3D" id="3.30.160.100">
    <property type="entry name" value="Ribosome hibernation promotion factor-like"/>
    <property type="match status" value="1"/>
</dbReference>
<dbReference type="Pfam" id="PF02482">
    <property type="entry name" value="Ribosomal_S30AE"/>
    <property type="match status" value="1"/>
</dbReference>
<gene>
    <name evidence="2" type="ORF">GM49_0840</name>
</gene>